<name>A0A7G9YUA3_9EURY</name>
<dbReference type="CDD" id="cd21123">
    <property type="entry name" value="SPASM_MftC-like"/>
    <property type="match status" value="1"/>
</dbReference>
<dbReference type="Pfam" id="PF13186">
    <property type="entry name" value="SPASM"/>
    <property type="match status" value="1"/>
</dbReference>
<comment type="cofactor">
    <cofactor evidence="1">
        <name>[4Fe-4S] cluster</name>
        <dbReference type="ChEBI" id="CHEBI:49883"/>
    </cofactor>
</comment>
<evidence type="ECO:0000256" key="1">
    <source>
        <dbReference type="ARBA" id="ARBA00001966"/>
    </source>
</evidence>
<dbReference type="GO" id="GO:0016491">
    <property type="term" value="F:oxidoreductase activity"/>
    <property type="evidence" value="ECO:0007669"/>
    <property type="project" value="UniProtKB-KW"/>
</dbReference>
<dbReference type="InterPro" id="IPR006638">
    <property type="entry name" value="Elp3/MiaA/NifB-like_rSAM"/>
</dbReference>
<dbReference type="EC" id="1.21.98.4" evidence="8"/>
<gene>
    <name evidence="8" type="primary">pqqE_1</name>
    <name evidence="8" type="ORF">FJOHDBIG_00036</name>
</gene>
<dbReference type="PANTHER" id="PTHR11228">
    <property type="entry name" value="RADICAL SAM DOMAIN PROTEIN"/>
    <property type="match status" value="1"/>
</dbReference>
<keyword evidence="4" id="KW-0479">Metal-binding</keyword>
<dbReference type="Pfam" id="PF04055">
    <property type="entry name" value="Radical_SAM"/>
    <property type="match status" value="1"/>
</dbReference>
<protein>
    <submittedName>
        <fullName evidence="8">PqqA peptide cyclase</fullName>
        <ecNumber evidence="8">1.21.98.4</ecNumber>
    </submittedName>
</protein>
<proteinExistence type="predicted"/>
<dbReference type="SUPFAM" id="SSF102114">
    <property type="entry name" value="Radical SAM enzymes"/>
    <property type="match status" value="1"/>
</dbReference>
<keyword evidence="6" id="KW-0411">Iron-sulfur</keyword>
<dbReference type="GO" id="GO:0051539">
    <property type="term" value="F:4 iron, 4 sulfur cluster binding"/>
    <property type="evidence" value="ECO:0007669"/>
    <property type="project" value="UniProtKB-KW"/>
</dbReference>
<dbReference type="SFLD" id="SFLDS00029">
    <property type="entry name" value="Radical_SAM"/>
    <property type="match status" value="1"/>
</dbReference>
<evidence type="ECO:0000256" key="2">
    <source>
        <dbReference type="ARBA" id="ARBA00022485"/>
    </source>
</evidence>
<sequence>MHKYNINWNITRECNLRCKHCYYEAGTQLADELSTEESFALIDEIANVFGDKASVTFGGGEALLREDLFDLICYCRARDLHVVLASNGTLLSEEVAARLKNAGVEDVIIPIDGTQKTHDAIRGEGVFEKATKSARAVRKAGLGLVIDPCIMKQNEEETGKIIDIAELLDARQCRFFHYVSMGRGKEVMPDSELGSARYAENLMLLYEEQNKRRELEICTTQACQYWVILKRKEEEGLFVPDFFYTEIPGCRAAIGMLSIKPNGDVVPCPLLDVKAGNVREMSLREILNSKVFVDLRNREVKGKCAACKYKDICGGCRVRAYLHSGDYLAEDPLCTEDFYQEENKK</sequence>
<dbReference type="SFLD" id="SFLDG01386">
    <property type="entry name" value="main_SPASM_domain-containing"/>
    <property type="match status" value="1"/>
</dbReference>
<dbReference type="InterPro" id="IPR017200">
    <property type="entry name" value="PqqE-like"/>
</dbReference>
<reference evidence="8" key="1">
    <citation type="submission" date="2020-06" db="EMBL/GenBank/DDBJ databases">
        <title>Unique genomic features of the anaerobic methanotrophic archaea.</title>
        <authorList>
            <person name="Chadwick G.L."/>
            <person name="Skennerton C.T."/>
            <person name="Laso-Perez R."/>
            <person name="Leu A.O."/>
            <person name="Speth D.R."/>
            <person name="Yu H."/>
            <person name="Morgan-Lang C."/>
            <person name="Hatzenpichler R."/>
            <person name="Goudeau D."/>
            <person name="Malmstrom R."/>
            <person name="Brazelton W.J."/>
            <person name="Woyke T."/>
            <person name="Hallam S.J."/>
            <person name="Tyson G.W."/>
            <person name="Wegener G."/>
            <person name="Boetius A."/>
            <person name="Orphan V."/>
        </authorList>
    </citation>
    <scope>NUCLEOTIDE SEQUENCE</scope>
</reference>
<keyword evidence="3" id="KW-0949">S-adenosyl-L-methionine</keyword>
<dbReference type="InterPro" id="IPR050377">
    <property type="entry name" value="Radical_SAM_PqqE_MftC-like"/>
</dbReference>
<dbReference type="InterPro" id="IPR058240">
    <property type="entry name" value="rSAM_sf"/>
</dbReference>
<dbReference type="InterPro" id="IPR023885">
    <property type="entry name" value="4Fe4S-binding_SPASM_dom"/>
</dbReference>
<evidence type="ECO:0000256" key="5">
    <source>
        <dbReference type="ARBA" id="ARBA00023004"/>
    </source>
</evidence>
<organism evidence="8">
    <name type="scientific">Candidatus Methanophagaceae archaeon ANME-1 ERB6</name>
    <dbReference type="NCBI Taxonomy" id="2759912"/>
    <lineage>
        <taxon>Archaea</taxon>
        <taxon>Methanobacteriati</taxon>
        <taxon>Methanobacteriota</taxon>
        <taxon>Stenosarchaea group</taxon>
        <taxon>Methanomicrobia</taxon>
        <taxon>Candidatus Methanophagales</taxon>
        <taxon>Candidatus Methanophagaceae</taxon>
    </lineage>
</organism>
<evidence type="ECO:0000256" key="4">
    <source>
        <dbReference type="ARBA" id="ARBA00022723"/>
    </source>
</evidence>
<keyword evidence="2" id="KW-0004">4Fe-4S</keyword>
<dbReference type="Gene3D" id="3.20.20.70">
    <property type="entry name" value="Aldolase class I"/>
    <property type="match status" value="1"/>
</dbReference>
<keyword evidence="8" id="KW-0560">Oxidoreductase</keyword>
<accession>A0A7G9YUA3</accession>
<keyword evidence="5" id="KW-0408">Iron</keyword>
<dbReference type="SMART" id="SM00729">
    <property type="entry name" value="Elp3"/>
    <property type="match status" value="1"/>
</dbReference>
<evidence type="ECO:0000313" key="8">
    <source>
        <dbReference type="EMBL" id="QNO51587.1"/>
    </source>
</evidence>
<feature type="domain" description="Radical SAM core" evidence="7">
    <location>
        <begin position="1"/>
        <end position="215"/>
    </location>
</feature>
<dbReference type="CDD" id="cd01335">
    <property type="entry name" value="Radical_SAM"/>
    <property type="match status" value="1"/>
</dbReference>
<evidence type="ECO:0000259" key="7">
    <source>
        <dbReference type="PROSITE" id="PS51918"/>
    </source>
</evidence>
<dbReference type="InterPro" id="IPR007197">
    <property type="entry name" value="rSAM"/>
</dbReference>
<dbReference type="EMBL" id="MT631473">
    <property type="protein sequence ID" value="QNO51587.1"/>
    <property type="molecule type" value="Genomic_DNA"/>
</dbReference>
<dbReference type="InterPro" id="IPR013785">
    <property type="entry name" value="Aldolase_TIM"/>
</dbReference>
<dbReference type="AlphaFoldDB" id="A0A7G9YUA3"/>
<dbReference type="GO" id="GO:0046872">
    <property type="term" value="F:metal ion binding"/>
    <property type="evidence" value="ECO:0007669"/>
    <property type="project" value="UniProtKB-KW"/>
</dbReference>
<dbReference type="PANTHER" id="PTHR11228:SF7">
    <property type="entry name" value="PQQA PEPTIDE CYCLASE"/>
    <property type="match status" value="1"/>
</dbReference>
<dbReference type="PIRSF" id="PIRSF037420">
    <property type="entry name" value="PQQ_syn_pqqE"/>
    <property type="match status" value="1"/>
</dbReference>
<evidence type="ECO:0000256" key="6">
    <source>
        <dbReference type="ARBA" id="ARBA00023014"/>
    </source>
</evidence>
<evidence type="ECO:0000256" key="3">
    <source>
        <dbReference type="ARBA" id="ARBA00022691"/>
    </source>
</evidence>
<dbReference type="NCBIfam" id="TIGR04085">
    <property type="entry name" value="rSAM_more_4Fe4S"/>
    <property type="match status" value="1"/>
</dbReference>
<dbReference type="PROSITE" id="PS51918">
    <property type="entry name" value="RADICAL_SAM"/>
    <property type="match status" value="1"/>
</dbReference>
<dbReference type="SFLD" id="SFLDG01067">
    <property type="entry name" value="SPASM/twitch_domain_containing"/>
    <property type="match status" value="1"/>
</dbReference>